<keyword evidence="2" id="KW-1133">Transmembrane helix</keyword>
<comment type="caution">
    <text evidence="3">The sequence shown here is derived from an EMBL/GenBank/DDBJ whole genome shotgun (WGS) entry which is preliminary data.</text>
</comment>
<dbReference type="EMBL" id="JBHUHO010000041">
    <property type="protein sequence ID" value="MFD2117566.1"/>
    <property type="molecule type" value="Genomic_DNA"/>
</dbReference>
<feature type="region of interest" description="Disordered" evidence="1">
    <location>
        <begin position="40"/>
        <end position="60"/>
    </location>
</feature>
<evidence type="ECO:0000313" key="4">
    <source>
        <dbReference type="Proteomes" id="UP001597362"/>
    </source>
</evidence>
<evidence type="ECO:0000256" key="2">
    <source>
        <dbReference type="SAM" id="Phobius"/>
    </source>
</evidence>
<sequence length="86" mass="9466">MNAATSKLAVAAFLFLFMFAGVIGFLVMIALLTAFSTSTTSTISNKADKPASTTEVSDDKKKLEPYEITFAYIRFLWGRAERFGIN</sequence>
<reference evidence="4" key="1">
    <citation type="journal article" date="2019" name="Int. J. Syst. Evol. Microbiol.">
        <title>The Global Catalogue of Microorganisms (GCM) 10K type strain sequencing project: providing services to taxonomists for standard genome sequencing and annotation.</title>
        <authorList>
            <consortium name="The Broad Institute Genomics Platform"/>
            <consortium name="The Broad Institute Genome Sequencing Center for Infectious Disease"/>
            <person name="Wu L."/>
            <person name="Ma J."/>
        </authorList>
    </citation>
    <scope>NUCLEOTIDE SEQUENCE [LARGE SCALE GENOMIC DNA]</scope>
    <source>
        <strain evidence="4">GH52</strain>
    </source>
</reference>
<keyword evidence="2" id="KW-0472">Membrane</keyword>
<evidence type="ECO:0000313" key="3">
    <source>
        <dbReference type="EMBL" id="MFD2117566.1"/>
    </source>
</evidence>
<proteinExistence type="predicted"/>
<organism evidence="3 4">
    <name type="scientific">Paenibacillus yanchengensis</name>
    <dbReference type="NCBI Taxonomy" id="2035833"/>
    <lineage>
        <taxon>Bacteria</taxon>
        <taxon>Bacillati</taxon>
        <taxon>Bacillota</taxon>
        <taxon>Bacilli</taxon>
        <taxon>Bacillales</taxon>
        <taxon>Paenibacillaceae</taxon>
        <taxon>Paenibacillus</taxon>
    </lineage>
</organism>
<accession>A0ABW4YPH0</accession>
<dbReference type="Proteomes" id="UP001597362">
    <property type="component" value="Unassembled WGS sequence"/>
</dbReference>
<gene>
    <name evidence="3" type="ORF">ACFSJH_17695</name>
</gene>
<dbReference type="RefSeq" id="WP_377774816.1">
    <property type="nucleotide sequence ID" value="NZ_JBHUHO010000041.1"/>
</dbReference>
<protein>
    <submittedName>
        <fullName evidence="3">Uncharacterized protein</fullName>
    </submittedName>
</protein>
<evidence type="ECO:0000256" key="1">
    <source>
        <dbReference type="SAM" id="MobiDB-lite"/>
    </source>
</evidence>
<keyword evidence="4" id="KW-1185">Reference proteome</keyword>
<feature type="transmembrane region" description="Helical" evidence="2">
    <location>
        <begin position="12"/>
        <end position="35"/>
    </location>
</feature>
<keyword evidence="2" id="KW-0812">Transmembrane</keyword>
<name>A0ABW4YPH0_9BACL</name>